<evidence type="ECO:0000313" key="5">
    <source>
        <dbReference type="EMBL" id="KFD51626.1"/>
    </source>
</evidence>
<dbReference type="InterPro" id="IPR001507">
    <property type="entry name" value="ZP_dom"/>
</dbReference>
<feature type="domain" description="ZP" evidence="4">
    <location>
        <begin position="95"/>
        <end position="341"/>
    </location>
</feature>
<dbReference type="PROSITE" id="PS51034">
    <property type="entry name" value="ZP_2"/>
    <property type="match status" value="1"/>
</dbReference>
<keyword evidence="6" id="KW-1185">Reference proteome</keyword>
<evidence type="ECO:0000259" key="3">
    <source>
        <dbReference type="PROSITE" id="PS50948"/>
    </source>
</evidence>
<keyword evidence="1" id="KW-0732">Signal</keyword>
<evidence type="ECO:0008006" key="7">
    <source>
        <dbReference type="Google" id="ProtNLM"/>
    </source>
</evidence>
<reference evidence="5 6" key="1">
    <citation type="journal article" date="2014" name="Nat. Genet.">
        <title>Genome and transcriptome of the porcine whipworm Trichuris suis.</title>
        <authorList>
            <person name="Jex A.R."/>
            <person name="Nejsum P."/>
            <person name="Schwarz E.M."/>
            <person name="Hu L."/>
            <person name="Young N.D."/>
            <person name="Hall R.S."/>
            <person name="Korhonen P.K."/>
            <person name="Liao S."/>
            <person name="Thamsborg S."/>
            <person name="Xia J."/>
            <person name="Xu P."/>
            <person name="Wang S."/>
            <person name="Scheerlinck J.P."/>
            <person name="Hofmann A."/>
            <person name="Sternberg P.W."/>
            <person name="Wang J."/>
            <person name="Gasser R.B."/>
        </authorList>
    </citation>
    <scope>NUCLEOTIDE SEQUENCE [LARGE SCALE GENOMIC DNA]</scope>
    <source>
        <strain evidence="5">DCEP-RM93M</strain>
    </source>
</reference>
<dbReference type="Pfam" id="PF00024">
    <property type="entry name" value="PAN_1"/>
    <property type="match status" value="1"/>
</dbReference>
<evidence type="ECO:0000256" key="1">
    <source>
        <dbReference type="ARBA" id="ARBA00022729"/>
    </source>
</evidence>
<organism evidence="5 6">
    <name type="scientific">Trichuris suis</name>
    <name type="common">pig whipworm</name>
    <dbReference type="NCBI Taxonomy" id="68888"/>
    <lineage>
        <taxon>Eukaryota</taxon>
        <taxon>Metazoa</taxon>
        <taxon>Ecdysozoa</taxon>
        <taxon>Nematoda</taxon>
        <taxon>Enoplea</taxon>
        <taxon>Dorylaimia</taxon>
        <taxon>Trichinellida</taxon>
        <taxon>Trichuridae</taxon>
        <taxon>Trichuris</taxon>
    </lineage>
</organism>
<dbReference type="InterPro" id="IPR051962">
    <property type="entry name" value="Cuticlin"/>
</dbReference>
<evidence type="ECO:0000259" key="4">
    <source>
        <dbReference type="PROSITE" id="PS51034"/>
    </source>
</evidence>
<dbReference type="SMART" id="SM00241">
    <property type="entry name" value="ZP"/>
    <property type="match status" value="1"/>
</dbReference>
<feature type="transmembrane region" description="Helical" evidence="2">
    <location>
        <begin position="386"/>
        <end position="409"/>
    </location>
</feature>
<evidence type="ECO:0000313" key="6">
    <source>
        <dbReference type="Proteomes" id="UP000030764"/>
    </source>
</evidence>
<dbReference type="SUPFAM" id="SSF57414">
    <property type="entry name" value="Hairpin loop containing domain-like"/>
    <property type="match status" value="1"/>
</dbReference>
<accession>A0A085M330</accession>
<gene>
    <name evidence="5" type="ORF">M513_07505</name>
</gene>
<name>A0A085M330_9BILA</name>
<dbReference type="Gene3D" id="2.60.40.4100">
    <property type="entry name" value="Zona pellucida, ZP-C domain"/>
    <property type="match status" value="1"/>
</dbReference>
<dbReference type="Gene3D" id="3.50.4.10">
    <property type="entry name" value="Hepatocyte Growth Factor"/>
    <property type="match status" value="1"/>
</dbReference>
<dbReference type="Proteomes" id="UP000030764">
    <property type="component" value="Unassembled WGS sequence"/>
</dbReference>
<dbReference type="PROSITE" id="PS50948">
    <property type="entry name" value="PAN"/>
    <property type="match status" value="1"/>
</dbReference>
<keyword evidence="2" id="KW-1133">Transmembrane helix</keyword>
<dbReference type="EMBL" id="KL363237">
    <property type="protein sequence ID" value="KFD51626.1"/>
    <property type="molecule type" value="Genomic_DNA"/>
</dbReference>
<dbReference type="AlphaFoldDB" id="A0A085M330"/>
<dbReference type="PANTHER" id="PTHR22907:SF54">
    <property type="entry name" value="GH04558P"/>
    <property type="match status" value="1"/>
</dbReference>
<sequence length="429" mass="48753">MPISLDRYRECDVSEQHGIATALAPSQTKATDQEACKRACLNNNKFLCRSYVFDPVSGLCRFGPDDTYVTVLLPSSSARMTPYKQINECMDVVVFCEHRYISAHFRSNRVFDGKVLSLNSSSGCQFNVDKRFDFNVTIPLDKTARCGISPVASGIVSTLIKLQYHDIVWTTKDRFYRLICNYTPRRNSIDNFVDVSVPKNRVQTTKEVGHYREQVSNQMPTAYMRIIDNDGALVSEAEEGQPLFIEIKLQENQSGKQFFVTDCVAYEKYKKTLLIDERGCPTNRSIMDEFHQIKWGSKGAQRARFWGLPSNDQKRVNIYCNVNFCPRDCPSPNCRRYNNGERGKRKRKELFGSPPLATAETITVSQSYSCKQHSDNESDEDQQSKYSLAICCSISCAAIVLAIIITVLWKKCQTRGAKTKDQHGSNNKD</sequence>
<feature type="domain" description="Apple" evidence="3">
    <location>
        <begin position="11"/>
        <end position="89"/>
    </location>
</feature>
<dbReference type="PANTHER" id="PTHR22907">
    <property type="entry name" value="GH04558P"/>
    <property type="match status" value="1"/>
</dbReference>
<feature type="non-terminal residue" evidence="5">
    <location>
        <position position="429"/>
    </location>
</feature>
<proteinExistence type="predicted"/>
<dbReference type="InterPro" id="IPR042235">
    <property type="entry name" value="ZP-C_dom"/>
</dbReference>
<protein>
    <recommendedName>
        <fullName evidence="7">ZP domain-containing protein</fullName>
    </recommendedName>
</protein>
<keyword evidence="2" id="KW-0812">Transmembrane</keyword>
<evidence type="ECO:0000256" key="2">
    <source>
        <dbReference type="SAM" id="Phobius"/>
    </source>
</evidence>
<dbReference type="InterPro" id="IPR003609">
    <property type="entry name" value="Pan_app"/>
</dbReference>
<keyword evidence="2" id="KW-0472">Membrane</keyword>